<dbReference type="Gene3D" id="2.50.20.10">
    <property type="entry name" value="Lipoprotein localisation LolA/LolB/LppX"/>
    <property type="match status" value="1"/>
</dbReference>
<keyword evidence="3 5" id="KW-0732">Signal</keyword>
<keyword evidence="7" id="KW-1185">Reference proteome</keyword>
<feature type="chain" id="PRO_5045185967" evidence="5">
    <location>
        <begin position="27"/>
        <end position="233"/>
    </location>
</feature>
<comment type="subunit">
    <text evidence="1">Monomer.</text>
</comment>
<protein>
    <submittedName>
        <fullName evidence="6">Outer membrane lipocarrier LolA family protein</fullName>
    </submittedName>
</protein>
<dbReference type="PANTHER" id="PTHR35869">
    <property type="entry name" value="OUTER-MEMBRANE LIPOPROTEIN CARRIER PROTEIN"/>
    <property type="match status" value="1"/>
</dbReference>
<dbReference type="Pfam" id="PF03548">
    <property type="entry name" value="LolA"/>
    <property type="match status" value="1"/>
</dbReference>
<name>A0ABX3A823_9GAMM</name>
<dbReference type="Proteomes" id="UP000094329">
    <property type="component" value="Unassembled WGS sequence"/>
</dbReference>
<accession>A0ABX3A823</accession>
<evidence type="ECO:0000256" key="1">
    <source>
        <dbReference type="ARBA" id="ARBA00011245"/>
    </source>
</evidence>
<keyword evidence="2" id="KW-0813">Transport</keyword>
<evidence type="ECO:0000313" key="7">
    <source>
        <dbReference type="Proteomes" id="UP000094329"/>
    </source>
</evidence>
<proteinExistence type="predicted"/>
<evidence type="ECO:0000256" key="2">
    <source>
        <dbReference type="ARBA" id="ARBA00022448"/>
    </source>
</evidence>
<dbReference type="PANTHER" id="PTHR35869:SF1">
    <property type="entry name" value="OUTER-MEMBRANE LIPOPROTEIN CARRIER PROTEIN"/>
    <property type="match status" value="1"/>
</dbReference>
<reference evidence="6 7" key="1">
    <citation type="submission" date="2016-08" db="EMBL/GenBank/DDBJ databases">
        <title>Draft genome sequence of Candidatus Piscirickettsia litoralis, from seawater.</title>
        <authorList>
            <person name="Wan X."/>
            <person name="Lee A.J."/>
            <person name="Hou S."/>
            <person name="Donachie S.P."/>
        </authorList>
    </citation>
    <scope>NUCLEOTIDE SEQUENCE [LARGE SCALE GENOMIC DNA]</scope>
    <source>
        <strain evidence="6 7">Y2</strain>
    </source>
</reference>
<keyword evidence="4" id="KW-0653">Protein transport</keyword>
<sequence length="233" mass="25887">MFKMKRLLIRICLFLVCLPVAINSFAASNNQAQTQAANHLVQFLKAANTYQADFWQIGQTSAGSAECAYGRLLLKQPGQLLWKVENVDCQQVQSGKAPTDNMWNQVILTEKQSVKIYQPLLEQVIERSLKNLDDAVPVKLLTGASVQALASFNVSEQSKAGYQLFILSPKSNQSLVSKVEIAFKNKELQQMIVLTPLGQSTKLQFFNIKVNQGLSGAVFKLNLPKDIDVIKQS</sequence>
<evidence type="ECO:0000256" key="5">
    <source>
        <dbReference type="SAM" id="SignalP"/>
    </source>
</evidence>
<evidence type="ECO:0000313" key="6">
    <source>
        <dbReference type="EMBL" id="ODN43793.1"/>
    </source>
</evidence>
<dbReference type="InterPro" id="IPR004564">
    <property type="entry name" value="OM_lipoprot_carrier_LolA-like"/>
</dbReference>
<evidence type="ECO:0000256" key="4">
    <source>
        <dbReference type="ARBA" id="ARBA00022927"/>
    </source>
</evidence>
<feature type="signal peptide" evidence="5">
    <location>
        <begin position="1"/>
        <end position="26"/>
    </location>
</feature>
<evidence type="ECO:0000256" key="3">
    <source>
        <dbReference type="ARBA" id="ARBA00022729"/>
    </source>
</evidence>
<dbReference type="SUPFAM" id="SSF89392">
    <property type="entry name" value="Prokaryotic lipoproteins and lipoprotein localization factors"/>
    <property type="match status" value="1"/>
</dbReference>
<dbReference type="EMBL" id="MDTU01000001">
    <property type="protein sequence ID" value="ODN43793.1"/>
    <property type="molecule type" value="Genomic_DNA"/>
</dbReference>
<dbReference type="InterPro" id="IPR029046">
    <property type="entry name" value="LolA/LolB/LppX"/>
</dbReference>
<organism evidence="6 7">
    <name type="scientific">Piscirickettsia litoralis</name>
    <dbReference type="NCBI Taxonomy" id="1891921"/>
    <lineage>
        <taxon>Bacteria</taxon>
        <taxon>Pseudomonadati</taxon>
        <taxon>Pseudomonadota</taxon>
        <taxon>Gammaproteobacteria</taxon>
        <taxon>Thiotrichales</taxon>
        <taxon>Piscirickettsiaceae</taxon>
        <taxon>Piscirickettsia</taxon>
    </lineage>
</organism>
<gene>
    <name evidence="6" type="ORF">BGC07_13915</name>
</gene>
<comment type="caution">
    <text evidence="6">The sequence shown here is derived from an EMBL/GenBank/DDBJ whole genome shotgun (WGS) entry which is preliminary data.</text>
</comment>
<dbReference type="CDD" id="cd16325">
    <property type="entry name" value="LolA"/>
    <property type="match status" value="1"/>
</dbReference>